<reference evidence="2" key="2">
    <citation type="submission" date="2014-07" db="EMBL/GenBank/DDBJ databases">
        <authorList>
            <person name="Hull J."/>
        </authorList>
    </citation>
    <scope>NUCLEOTIDE SEQUENCE</scope>
</reference>
<dbReference type="AlphaFoldDB" id="A0A0A9YTP7"/>
<dbReference type="PANTHER" id="PTHR47055:SF3">
    <property type="entry name" value="PHORBOL-ESTER_DAG-TYPE DOMAIN-CONTAINING PROTEIN"/>
    <property type="match status" value="1"/>
</dbReference>
<proteinExistence type="predicted"/>
<dbReference type="InterPro" id="IPR029526">
    <property type="entry name" value="PGBD"/>
</dbReference>
<name>A0A0A9YTP7_LYGHE</name>
<accession>A0A0A9YTP7</accession>
<sequence>MKIRLLEKQHWEIALEVTNSYEGPVLSHLQCFEKMFSSQVFRLLVEMSNTYAGYNNHSLNVSVNEMKVFVAVIMLTGYLKPKYMRIFWEEQSDTYNKLIAQSIRRDRFFEIQQYIHLCDNYNLPPNDKFSKVRKYFNLLNNTVKRGD</sequence>
<feature type="domain" description="PiggyBac transposable element-derived protein" evidence="1">
    <location>
        <begin position="30"/>
        <end position="143"/>
    </location>
</feature>
<dbReference type="PANTHER" id="PTHR47055">
    <property type="entry name" value="DDE_TNP_1_7 DOMAIN-CONTAINING PROTEIN"/>
    <property type="match status" value="1"/>
</dbReference>
<evidence type="ECO:0000259" key="1">
    <source>
        <dbReference type="Pfam" id="PF13843"/>
    </source>
</evidence>
<gene>
    <name evidence="2" type="primary">PGBD3_5</name>
    <name evidence="2" type="ORF">CM83_84508</name>
</gene>
<dbReference type="GO" id="GO:0043565">
    <property type="term" value="F:sequence-specific DNA binding"/>
    <property type="evidence" value="ECO:0007669"/>
    <property type="project" value="TreeGrafter"/>
</dbReference>
<protein>
    <submittedName>
        <fullName evidence="2">PiggyBac transposable element-derived protein 3</fullName>
    </submittedName>
</protein>
<evidence type="ECO:0000313" key="2">
    <source>
        <dbReference type="EMBL" id="JAG34991.1"/>
    </source>
</evidence>
<reference evidence="2" key="1">
    <citation type="journal article" date="2014" name="PLoS ONE">
        <title>Transcriptome-Based Identification of ABC Transporters in the Western Tarnished Plant Bug Lygus hesperus.</title>
        <authorList>
            <person name="Hull J.J."/>
            <person name="Chaney K."/>
            <person name="Geib S.M."/>
            <person name="Fabrick J.A."/>
            <person name="Brent C.S."/>
            <person name="Walsh D."/>
            <person name="Lavine L.C."/>
        </authorList>
    </citation>
    <scope>NUCLEOTIDE SEQUENCE</scope>
</reference>
<dbReference type="Pfam" id="PF13843">
    <property type="entry name" value="DDE_Tnp_1_7"/>
    <property type="match status" value="1"/>
</dbReference>
<organism evidence="2">
    <name type="scientific">Lygus hesperus</name>
    <name type="common">Western plant bug</name>
    <dbReference type="NCBI Taxonomy" id="30085"/>
    <lineage>
        <taxon>Eukaryota</taxon>
        <taxon>Metazoa</taxon>
        <taxon>Ecdysozoa</taxon>
        <taxon>Arthropoda</taxon>
        <taxon>Hexapoda</taxon>
        <taxon>Insecta</taxon>
        <taxon>Pterygota</taxon>
        <taxon>Neoptera</taxon>
        <taxon>Paraneoptera</taxon>
        <taxon>Hemiptera</taxon>
        <taxon>Heteroptera</taxon>
        <taxon>Panheteroptera</taxon>
        <taxon>Cimicomorpha</taxon>
        <taxon>Miridae</taxon>
        <taxon>Mirini</taxon>
        <taxon>Lygus</taxon>
    </lineage>
</organism>
<dbReference type="InterPro" id="IPR052638">
    <property type="entry name" value="PiggyBac_TE-derived"/>
</dbReference>
<dbReference type="EMBL" id="GBHO01008613">
    <property type="protein sequence ID" value="JAG34991.1"/>
    <property type="molecule type" value="Transcribed_RNA"/>
</dbReference>